<feature type="region of interest" description="Disordered" evidence="1">
    <location>
        <begin position="1"/>
        <end position="27"/>
    </location>
</feature>
<dbReference type="SUPFAM" id="SSF51126">
    <property type="entry name" value="Pectin lyase-like"/>
    <property type="match status" value="1"/>
</dbReference>
<evidence type="ECO:0000313" key="2">
    <source>
        <dbReference type="EMBL" id="SEP73538.1"/>
    </source>
</evidence>
<dbReference type="PROSITE" id="PS51318">
    <property type="entry name" value="TAT"/>
    <property type="match status" value="1"/>
</dbReference>
<dbReference type="OrthoDB" id="202667at2157"/>
<evidence type="ECO:0008006" key="4">
    <source>
        <dbReference type="Google" id="ProtNLM"/>
    </source>
</evidence>
<dbReference type="InterPro" id="IPR006311">
    <property type="entry name" value="TAT_signal"/>
</dbReference>
<dbReference type="InterPro" id="IPR011050">
    <property type="entry name" value="Pectin_lyase_fold/virulence"/>
</dbReference>
<dbReference type="RefSeq" id="WP_090612444.1">
    <property type="nucleotide sequence ID" value="NZ_FOFD01000001.1"/>
</dbReference>
<evidence type="ECO:0000256" key="1">
    <source>
        <dbReference type="SAM" id="MobiDB-lite"/>
    </source>
</evidence>
<dbReference type="Proteomes" id="UP000199114">
    <property type="component" value="Unassembled WGS sequence"/>
</dbReference>
<gene>
    <name evidence="2" type="ORF">SAMN04489841_0393</name>
</gene>
<dbReference type="EMBL" id="FOFD01000001">
    <property type="protein sequence ID" value="SEP73538.1"/>
    <property type="molecule type" value="Genomic_DNA"/>
</dbReference>
<evidence type="ECO:0000313" key="3">
    <source>
        <dbReference type="Proteomes" id="UP000199114"/>
    </source>
</evidence>
<proteinExistence type="predicted"/>
<accession>A0A1H9AC20</accession>
<protein>
    <recommendedName>
        <fullName evidence="4">Right handed beta helix region</fullName>
    </recommendedName>
</protein>
<organism evidence="2 3">
    <name type="scientific">Natrinema salaciae</name>
    <dbReference type="NCBI Taxonomy" id="1186196"/>
    <lineage>
        <taxon>Archaea</taxon>
        <taxon>Methanobacteriati</taxon>
        <taxon>Methanobacteriota</taxon>
        <taxon>Stenosarchaea group</taxon>
        <taxon>Halobacteria</taxon>
        <taxon>Halobacteriales</taxon>
        <taxon>Natrialbaceae</taxon>
        <taxon>Natrinema</taxon>
    </lineage>
</organism>
<sequence length="684" mass="72546">MARDFPVSDDGDSRDNSAENAADGSNSSLLDRRSYLKLAGTATVAATATGAASAAGEEYEVIEADNSNYFLDDGEVFENKIIDFSNGNWFTIIANATNWTIRNVGFRGVHDHDHNAIVARDDSGGTSTIENVYLGDGCVRPSTYSSHGQCGIFVHRDHSGHLDIRNVYTEDWPNNGIYASAAAYDTPGTVTIENCFGKNNYVASLRVSDGGKVIDSVAYNDGNGRYTGRPFWGWGDQEVIGCDLDGGPYAGGDAIFGRSGSNTSVEDTRHTGYNMSGSGGYTEGANVSTSGTPDHSVPDGVPTSPEAAAGGSSNTDVPPQDESSDDTEEPSLANTIVFDGNGTADTTSYEFVVSEAVEASTDEGATIDAAASVDGDRASGTVADYLDAFRFDGQLERLTVDGDATVRVNGVEIDPDDIDDVLQDVVLVDGSPEDVTRYEFTVSGEAERSGYDGASIDDEDVIEDGTVHGVVADWKDAFRYSGEIEEMTLDGPGTVSVNGEQVDPSDFGVDLPHELEVRGPGVPVGFEITVDGTIEFDGDDRPEDEATTISGSTVQSTVTSDTLRFRFSGALTDITMTGGKATVTVDGEEVDLDEYGDPELLRHALVIDGTDASGPSTYSFRVDGKVIKSEYRDASIDDGDVLEDTTVRGGVGGWLDAYWFEGDVEDFTLLGDAAVDIQYNARKQ</sequence>
<dbReference type="STRING" id="1186196.SAMN04489841_0393"/>
<reference evidence="3" key="1">
    <citation type="submission" date="2016-10" db="EMBL/GenBank/DDBJ databases">
        <authorList>
            <person name="Varghese N."/>
            <person name="Submissions S."/>
        </authorList>
    </citation>
    <scope>NUCLEOTIDE SEQUENCE [LARGE SCALE GENOMIC DNA]</scope>
    <source>
        <strain evidence="3">DSM 25055</strain>
    </source>
</reference>
<dbReference type="AlphaFoldDB" id="A0A1H9AC20"/>
<feature type="compositionally biased region" description="Polar residues" evidence="1">
    <location>
        <begin position="259"/>
        <end position="276"/>
    </location>
</feature>
<feature type="region of interest" description="Disordered" evidence="1">
    <location>
        <begin position="257"/>
        <end position="329"/>
    </location>
</feature>
<name>A0A1H9AC20_9EURY</name>
<keyword evidence="3" id="KW-1185">Reference proteome</keyword>